<evidence type="ECO:0000259" key="12">
    <source>
        <dbReference type="PROSITE" id="PS50901"/>
    </source>
</evidence>
<evidence type="ECO:0000256" key="5">
    <source>
        <dbReference type="ARBA" id="ARBA00022741"/>
    </source>
</evidence>
<evidence type="ECO:0000256" key="6">
    <source>
        <dbReference type="ARBA" id="ARBA00022840"/>
    </source>
</evidence>
<dbReference type="InterPro" id="IPR002543">
    <property type="entry name" value="FtsK_dom"/>
</dbReference>
<dbReference type="NCBIfam" id="TIGR03924">
    <property type="entry name" value="T7SS_EccC_a"/>
    <property type="match status" value="1"/>
</dbReference>
<evidence type="ECO:0000256" key="1">
    <source>
        <dbReference type="ARBA" id="ARBA00004651"/>
    </source>
</evidence>
<reference evidence="13 14" key="1">
    <citation type="journal article" date="2019" name="Int. J. Syst. Evol. Microbiol.">
        <title>The Global Catalogue of Microorganisms (GCM) 10K type strain sequencing project: providing services to taxonomists for standard genome sequencing and annotation.</title>
        <authorList>
            <consortium name="The Broad Institute Genomics Platform"/>
            <consortium name="The Broad Institute Genome Sequencing Center for Infectious Disease"/>
            <person name="Wu L."/>
            <person name="Ma J."/>
        </authorList>
    </citation>
    <scope>NUCLEOTIDE SEQUENCE [LARGE SCALE GENOMIC DNA]</scope>
    <source>
        <strain evidence="13 14">JCM 14545</strain>
    </source>
</reference>
<name>A0ABN2S9K5_9PSEU</name>
<dbReference type="Gene3D" id="3.40.50.300">
    <property type="entry name" value="P-loop containing nucleotide triphosphate hydrolases"/>
    <property type="match status" value="4"/>
</dbReference>
<feature type="domain" description="FtsK" evidence="12">
    <location>
        <begin position="1107"/>
        <end position="1291"/>
    </location>
</feature>
<evidence type="ECO:0000313" key="14">
    <source>
        <dbReference type="Proteomes" id="UP001501116"/>
    </source>
</evidence>
<evidence type="ECO:0000256" key="10">
    <source>
        <dbReference type="SAM" id="MobiDB-lite"/>
    </source>
</evidence>
<dbReference type="PANTHER" id="PTHR22683">
    <property type="entry name" value="SPORULATION PROTEIN RELATED"/>
    <property type="match status" value="1"/>
</dbReference>
<evidence type="ECO:0000256" key="3">
    <source>
        <dbReference type="ARBA" id="ARBA00022692"/>
    </source>
</evidence>
<evidence type="ECO:0000256" key="9">
    <source>
        <dbReference type="PROSITE-ProRule" id="PRU00289"/>
    </source>
</evidence>
<evidence type="ECO:0000256" key="11">
    <source>
        <dbReference type="SAM" id="Phobius"/>
    </source>
</evidence>
<feature type="domain" description="FtsK" evidence="12">
    <location>
        <begin position="822"/>
        <end position="1014"/>
    </location>
</feature>
<dbReference type="InterPro" id="IPR027417">
    <property type="entry name" value="P-loop_NTPase"/>
</dbReference>
<sequence>MTTTLFRRPGREKPPEMPTGELSIEEPPTLPESGGSKDIMSSLMVMPMMMGTGVFMLVYMGRTNPWLGIGMFSLMLLMAVGMFLMQMGRGGAERRHKLRGDRKDYLRYLGQIRKQVRTAAVDQRAALSWRHPDPAGLWSVAMTSRLWERRAAHADFAEVRLGTGPQRLALKVTPPSSKPIQDLEPLAARSLRRFINAYTTVSNLPMALFLRGFFRIRFSGDADAIRGTVRSMLAQLTTFHSPEDLRVAVCASPELAGSWEWVKWLPHAQHPQEQDDAGQVRLLADGVDALTELLDAELGERGRFEAAASPNREEPYVVIVLDGVTVPAESRLAGAGYRNAIVLDLSGGLEEVSGATALRLDVSEKQVEMVRTNRTGKEVRTPLCTPDLLSVARAAALARVVSPYRLGGGTTDVAEPMQTNFELTRLLGITDLDDWDPRTIARTGLTRDRFRIPLGIAEDGTPVELDIKESAQGGMGPHGLLIGATGSGKSELLRTLVLGMTMTHSSEILNFVLVDFKGGATFLGLDKLPHVSALITNLADEAPLVTRMQDALHGELVRRQELLRSAGNYASLLDYEKARLSGTPLDPLPTLFVIVDEFSELLQSNPDFAELFVMIGRLGRSLGVHLLLASQRIDDGRMHKLESHLSYRISLRTFSAMESRSVIGVPDAYQLPAAPGNGFIRTDVAMLVRFKAAYVSGQHRRRTREERQEEVRRQVVLFGMHKQVRDEPLKSTVVLEDETPDTGVDRAATGESVLDVTVEKLLEHGPPAHQVWLPPLEDPPALDHLLPPLEVDPVRGLVARDWPGCGHLEVPIGVVDKPFEQLRDLYLVDLEGAGGNVGIAGGPQAGKSTLLRNLIAALALTHSPAEVQFYCLDFGGGTLAALERLPHVGGVAARMQEEQVSRTIAEVQTLLAHRERLFSEHRVAGMAAYRERRAMGEFAGEPHGDVFLVVDGWGLLRTDFEQHDMSLRQLAQRGLAYGVHLMITANRWSDVHSGLRDQLGTRVELRLGDSIDSMINMRAAAQVPQIPGRGLTADQRHFLGGVPRVDGMAGIAGLQQATADLVAAVRDAWHGPNAPAVRMLPEVLPVEALPDPEPGPRVPLGAGELDLMPVWHDFRTSPHLTIVGDSGSGKTGALRLITRAITGLYNPDELRIIVIDPRRTLMESVPESYREGMAVAMAAAENLVNGVAARLKERVPDADITPAQLRRRDWWSGPEYFVLVDDYDLVLSGMGGPLDAMMELIPQAGDIGLHLVVARAGAGAGRTSMDSVIRRMQESNSPELTLSMPPGEMPLLNGARGRQLPPGRAVLASRREGIGLQIGWLDEVAE</sequence>
<comment type="caution">
    <text evidence="13">The sequence shown here is derived from an EMBL/GenBank/DDBJ whole genome shotgun (WGS) entry which is preliminary data.</text>
</comment>
<dbReference type="RefSeq" id="WP_344428754.1">
    <property type="nucleotide sequence ID" value="NZ_BAAANN010000036.1"/>
</dbReference>
<evidence type="ECO:0000256" key="8">
    <source>
        <dbReference type="ARBA" id="ARBA00023136"/>
    </source>
</evidence>
<keyword evidence="2" id="KW-1003">Cell membrane</keyword>
<dbReference type="PANTHER" id="PTHR22683:SF1">
    <property type="entry name" value="TYPE VII SECRETION SYSTEM PROTEIN ESSC"/>
    <property type="match status" value="1"/>
</dbReference>
<feature type="domain" description="FtsK" evidence="12">
    <location>
        <begin position="460"/>
        <end position="660"/>
    </location>
</feature>
<feature type="binding site" evidence="9">
    <location>
        <begin position="841"/>
        <end position="848"/>
    </location>
    <ligand>
        <name>ATP</name>
        <dbReference type="ChEBI" id="CHEBI:30616"/>
    </ligand>
</feature>
<dbReference type="Proteomes" id="UP001501116">
    <property type="component" value="Unassembled WGS sequence"/>
</dbReference>
<feature type="binding site" evidence="9">
    <location>
        <begin position="483"/>
        <end position="490"/>
    </location>
    <ligand>
        <name>ATP</name>
        <dbReference type="ChEBI" id="CHEBI:30616"/>
    </ligand>
</feature>
<dbReference type="SMART" id="SM00382">
    <property type="entry name" value="AAA"/>
    <property type="match status" value="3"/>
</dbReference>
<dbReference type="PROSITE" id="PS50901">
    <property type="entry name" value="FTSK"/>
    <property type="match status" value="3"/>
</dbReference>
<dbReference type="NCBIfam" id="TIGR03925">
    <property type="entry name" value="T7SS_EccC_b"/>
    <property type="match status" value="1"/>
</dbReference>
<comment type="subcellular location">
    <subcellularLocation>
        <location evidence="1">Cell membrane</location>
        <topology evidence="1">Multi-pass membrane protein</topology>
    </subcellularLocation>
</comment>
<dbReference type="InterPro" id="IPR023836">
    <property type="entry name" value="EccCa-like_Actinobacteria"/>
</dbReference>
<dbReference type="InterPro" id="IPR023837">
    <property type="entry name" value="EccCb-like_Actinobacteria"/>
</dbReference>
<keyword evidence="4" id="KW-0677">Repeat</keyword>
<organism evidence="13 14">
    <name type="scientific">Amycolatopsis minnesotensis</name>
    <dbReference type="NCBI Taxonomy" id="337894"/>
    <lineage>
        <taxon>Bacteria</taxon>
        <taxon>Bacillati</taxon>
        <taxon>Actinomycetota</taxon>
        <taxon>Actinomycetes</taxon>
        <taxon>Pseudonocardiales</taxon>
        <taxon>Pseudonocardiaceae</taxon>
        <taxon>Amycolatopsis</taxon>
    </lineage>
</organism>
<keyword evidence="5 9" id="KW-0547">Nucleotide-binding</keyword>
<gene>
    <name evidence="13" type="ORF">GCM10009754_68900</name>
</gene>
<keyword evidence="14" id="KW-1185">Reference proteome</keyword>
<feature type="region of interest" description="Disordered" evidence="10">
    <location>
        <begin position="1"/>
        <end position="36"/>
    </location>
</feature>
<evidence type="ECO:0000256" key="2">
    <source>
        <dbReference type="ARBA" id="ARBA00022475"/>
    </source>
</evidence>
<feature type="binding site" evidence="9">
    <location>
        <begin position="1124"/>
        <end position="1131"/>
    </location>
    <ligand>
        <name>ATP</name>
        <dbReference type="ChEBI" id="CHEBI:30616"/>
    </ligand>
</feature>
<dbReference type="SUPFAM" id="SSF52540">
    <property type="entry name" value="P-loop containing nucleoside triphosphate hydrolases"/>
    <property type="match status" value="3"/>
</dbReference>
<dbReference type="InterPro" id="IPR003593">
    <property type="entry name" value="AAA+_ATPase"/>
</dbReference>
<keyword evidence="7 11" id="KW-1133">Transmembrane helix</keyword>
<dbReference type="Pfam" id="PF01580">
    <property type="entry name" value="FtsK_SpoIIIE"/>
    <property type="match status" value="3"/>
</dbReference>
<protein>
    <submittedName>
        <fullName evidence="13">Type VII secretion protein EccC</fullName>
    </submittedName>
</protein>
<evidence type="ECO:0000313" key="13">
    <source>
        <dbReference type="EMBL" id="GAA1982221.1"/>
    </source>
</evidence>
<dbReference type="EMBL" id="BAAANN010000036">
    <property type="protein sequence ID" value="GAA1982221.1"/>
    <property type="molecule type" value="Genomic_DNA"/>
</dbReference>
<feature type="transmembrane region" description="Helical" evidence="11">
    <location>
        <begin position="66"/>
        <end position="85"/>
    </location>
</feature>
<dbReference type="CDD" id="cd01127">
    <property type="entry name" value="TrwB_TraG_TraD_VirD4"/>
    <property type="match status" value="1"/>
</dbReference>
<accession>A0ABN2S9K5</accession>
<evidence type="ECO:0000256" key="4">
    <source>
        <dbReference type="ARBA" id="ARBA00022737"/>
    </source>
</evidence>
<proteinExistence type="predicted"/>
<feature type="transmembrane region" description="Helical" evidence="11">
    <location>
        <begin position="39"/>
        <end position="60"/>
    </location>
</feature>
<keyword evidence="6 9" id="KW-0067">ATP-binding</keyword>
<dbReference type="InterPro" id="IPR050206">
    <property type="entry name" value="FtsK/SpoIIIE/SftA"/>
</dbReference>
<evidence type="ECO:0000256" key="7">
    <source>
        <dbReference type="ARBA" id="ARBA00022989"/>
    </source>
</evidence>
<keyword evidence="8 11" id="KW-0472">Membrane</keyword>
<keyword evidence="3 11" id="KW-0812">Transmembrane</keyword>